<evidence type="ECO:0000256" key="4">
    <source>
        <dbReference type="SAM" id="SignalP"/>
    </source>
</evidence>
<sequence>MKNSLLYCLFFLFSLNAMAQLDKQDKNLLKKYNKAITEYNKANDSTTADFYYKRGGIRHDHLDFQAAVNDYDKSLILDPENFKIYYNRGLAKMDLQLLHGAIADFSKSITINPDNPYAYNNRAICKYDLKDHFGATQDSSMAITLDPKNAAAYNNRGINYIKMGLLDEGCKDLHKAYELGDKKSMKAIKKFCK</sequence>
<dbReference type="SMART" id="SM00028">
    <property type="entry name" value="TPR"/>
    <property type="match status" value="4"/>
</dbReference>
<evidence type="ECO:0000313" key="5">
    <source>
        <dbReference type="EMBL" id="RWW93728.1"/>
    </source>
</evidence>
<dbReference type="AlphaFoldDB" id="A0A444GS06"/>
<keyword evidence="4" id="KW-0732">Signal</keyword>
<keyword evidence="2 3" id="KW-0802">TPR repeat</keyword>
<feature type="repeat" description="TPR" evidence="3">
    <location>
        <begin position="82"/>
        <end position="115"/>
    </location>
</feature>
<evidence type="ECO:0000256" key="2">
    <source>
        <dbReference type="ARBA" id="ARBA00022803"/>
    </source>
</evidence>
<comment type="caution">
    <text evidence="5">The sequence shown here is derived from an EMBL/GenBank/DDBJ whole genome shotgun (WGS) entry which is preliminary data.</text>
</comment>
<dbReference type="InterPro" id="IPR019734">
    <property type="entry name" value="TPR_rpt"/>
</dbReference>
<dbReference type="InterPro" id="IPR050498">
    <property type="entry name" value="Ycf3"/>
</dbReference>
<dbReference type="Proteomes" id="UP000287527">
    <property type="component" value="Unassembled WGS sequence"/>
</dbReference>
<dbReference type="PROSITE" id="PS50005">
    <property type="entry name" value="TPR"/>
    <property type="match status" value="2"/>
</dbReference>
<gene>
    <name evidence="5" type="ORF">EPI11_14425</name>
</gene>
<dbReference type="InterPro" id="IPR011990">
    <property type="entry name" value="TPR-like_helical_dom_sf"/>
</dbReference>
<dbReference type="Pfam" id="PF13181">
    <property type="entry name" value="TPR_8"/>
    <property type="match status" value="1"/>
</dbReference>
<reference evidence="5 6" key="1">
    <citation type="submission" date="2019-01" db="EMBL/GenBank/DDBJ databases">
        <title>Flavobacterium sp. nov.,isolated from freshwater.</title>
        <authorList>
            <person name="Zhang R."/>
            <person name="Du Z.-J."/>
        </authorList>
    </citation>
    <scope>NUCLEOTIDE SEQUENCE [LARGE SCALE GENOMIC DNA]</scope>
    <source>
        <strain evidence="5 6">1E403</strain>
    </source>
</reference>
<feature type="chain" id="PRO_5019418057" evidence="4">
    <location>
        <begin position="20"/>
        <end position="193"/>
    </location>
</feature>
<dbReference type="EMBL" id="SBII01000011">
    <property type="protein sequence ID" value="RWW93728.1"/>
    <property type="molecule type" value="Genomic_DNA"/>
</dbReference>
<feature type="signal peptide" evidence="4">
    <location>
        <begin position="1"/>
        <end position="19"/>
    </location>
</feature>
<evidence type="ECO:0000313" key="6">
    <source>
        <dbReference type="Proteomes" id="UP000287527"/>
    </source>
</evidence>
<evidence type="ECO:0000256" key="1">
    <source>
        <dbReference type="ARBA" id="ARBA00022737"/>
    </source>
</evidence>
<feature type="repeat" description="TPR" evidence="3">
    <location>
        <begin position="48"/>
        <end position="81"/>
    </location>
</feature>
<dbReference type="PANTHER" id="PTHR44858">
    <property type="entry name" value="TETRATRICOPEPTIDE REPEAT PROTEIN 6"/>
    <property type="match status" value="1"/>
</dbReference>
<keyword evidence="1" id="KW-0677">Repeat</keyword>
<accession>A0A444GS06</accession>
<keyword evidence="6" id="KW-1185">Reference proteome</keyword>
<organism evidence="5 6">
    <name type="scientific">Flavobacterium cerinum</name>
    <dbReference type="NCBI Taxonomy" id="2502784"/>
    <lineage>
        <taxon>Bacteria</taxon>
        <taxon>Pseudomonadati</taxon>
        <taxon>Bacteroidota</taxon>
        <taxon>Flavobacteriia</taxon>
        <taxon>Flavobacteriales</taxon>
        <taxon>Flavobacteriaceae</taxon>
        <taxon>Flavobacterium</taxon>
    </lineage>
</organism>
<proteinExistence type="predicted"/>
<dbReference type="OrthoDB" id="965869at2"/>
<dbReference type="Gene3D" id="1.25.40.10">
    <property type="entry name" value="Tetratricopeptide repeat domain"/>
    <property type="match status" value="2"/>
</dbReference>
<name>A0A444GS06_9FLAO</name>
<protein>
    <submittedName>
        <fullName evidence="5">Uncharacterized protein</fullName>
    </submittedName>
</protein>
<evidence type="ECO:0000256" key="3">
    <source>
        <dbReference type="PROSITE-ProRule" id="PRU00339"/>
    </source>
</evidence>
<dbReference type="PANTHER" id="PTHR44858:SF1">
    <property type="entry name" value="UDP-N-ACETYLGLUCOSAMINE--PEPTIDE N-ACETYLGLUCOSAMINYLTRANSFERASE SPINDLY-RELATED"/>
    <property type="match status" value="1"/>
</dbReference>
<dbReference type="SUPFAM" id="SSF48452">
    <property type="entry name" value="TPR-like"/>
    <property type="match status" value="1"/>
</dbReference>